<keyword evidence="7" id="KW-0653">Protein transport</keyword>
<evidence type="ECO:0000256" key="7">
    <source>
        <dbReference type="RuleBase" id="RU003879"/>
    </source>
</evidence>
<sequence>MADIDSSGGGSSPKKGKKKRGKKLSTRVDMTPMVDLGFLLITFFMLTTSMSKPQAMEINVPDNTKIPENQETKIKASQAMTILLTGKDQIVYYFGVGEEVQEPQITDYSAGGIRKILLDEARKRNPSFDSIAVYENQFKSGKISEELYKANRLRIQGYKNGLIILIKADDKARYKNFVDILDEMLITNNGRYAIVDIAPSDLKMIETNPYLKK</sequence>
<keyword evidence="7" id="KW-0813">Transport</keyword>
<evidence type="ECO:0000256" key="8">
    <source>
        <dbReference type="SAM" id="MobiDB-lite"/>
    </source>
</evidence>
<evidence type="ECO:0000256" key="1">
    <source>
        <dbReference type="ARBA" id="ARBA00004162"/>
    </source>
</evidence>
<dbReference type="InterPro" id="IPR003400">
    <property type="entry name" value="ExbD"/>
</dbReference>
<dbReference type="EMBL" id="FXSZ01000003">
    <property type="protein sequence ID" value="SMO54887.1"/>
    <property type="molecule type" value="Genomic_DNA"/>
</dbReference>
<evidence type="ECO:0000256" key="4">
    <source>
        <dbReference type="ARBA" id="ARBA00022692"/>
    </source>
</evidence>
<evidence type="ECO:0000256" key="5">
    <source>
        <dbReference type="ARBA" id="ARBA00022989"/>
    </source>
</evidence>
<dbReference type="GO" id="GO:0022857">
    <property type="term" value="F:transmembrane transporter activity"/>
    <property type="evidence" value="ECO:0007669"/>
    <property type="project" value="InterPro"/>
</dbReference>
<dbReference type="Proteomes" id="UP000315971">
    <property type="component" value="Unassembled WGS sequence"/>
</dbReference>
<feature type="compositionally biased region" description="Basic residues" evidence="8">
    <location>
        <begin position="14"/>
        <end position="25"/>
    </location>
</feature>
<dbReference type="GO" id="GO:0015031">
    <property type="term" value="P:protein transport"/>
    <property type="evidence" value="ECO:0007669"/>
    <property type="project" value="UniProtKB-KW"/>
</dbReference>
<keyword evidence="6" id="KW-0472">Membrane</keyword>
<dbReference type="AlphaFoldDB" id="A0A521C5U5"/>
<comment type="similarity">
    <text evidence="2 7">Belongs to the ExbD/TolR family.</text>
</comment>
<gene>
    <name evidence="9" type="ORF">SAMN06265350_103250</name>
</gene>
<evidence type="ECO:0000313" key="10">
    <source>
        <dbReference type="Proteomes" id="UP000315971"/>
    </source>
</evidence>
<dbReference type="Pfam" id="PF02472">
    <property type="entry name" value="ExbD"/>
    <property type="match status" value="1"/>
</dbReference>
<organism evidence="9 10">
    <name type="scientific">Solitalea koreensis</name>
    <dbReference type="NCBI Taxonomy" id="543615"/>
    <lineage>
        <taxon>Bacteria</taxon>
        <taxon>Pseudomonadati</taxon>
        <taxon>Bacteroidota</taxon>
        <taxon>Sphingobacteriia</taxon>
        <taxon>Sphingobacteriales</taxon>
        <taxon>Sphingobacteriaceae</taxon>
        <taxon>Solitalea</taxon>
    </lineage>
</organism>
<dbReference type="GO" id="GO:0005886">
    <property type="term" value="C:plasma membrane"/>
    <property type="evidence" value="ECO:0007669"/>
    <property type="project" value="UniProtKB-SubCell"/>
</dbReference>
<name>A0A521C5U5_9SPHI</name>
<comment type="subcellular location">
    <subcellularLocation>
        <location evidence="1">Cell membrane</location>
        <topology evidence="1">Single-pass membrane protein</topology>
    </subcellularLocation>
    <subcellularLocation>
        <location evidence="7">Cell membrane</location>
        <topology evidence="7">Single-pass type II membrane protein</topology>
    </subcellularLocation>
</comment>
<reference evidence="9 10" key="1">
    <citation type="submission" date="2017-05" db="EMBL/GenBank/DDBJ databases">
        <authorList>
            <person name="Varghese N."/>
            <person name="Submissions S."/>
        </authorList>
    </citation>
    <scope>NUCLEOTIDE SEQUENCE [LARGE SCALE GENOMIC DNA]</scope>
    <source>
        <strain evidence="9 10">DSM 21342</strain>
    </source>
</reference>
<evidence type="ECO:0000256" key="3">
    <source>
        <dbReference type="ARBA" id="ARBA00022475"/>
    </source>
</evidence>
<dbReference type="PANTHER" id="PTHR30558">
    <property type="entry name" value="EXBD MEMBRANE COMPONENT OF PMF-DRIVEN MACROMOLECULE IMPORT SYSTEM"/>
    <property type="match status" value="1"/>
</dbReference>
<keyword evidence="3" id="KW-1003">Cell membrane</keyword>
<accession>A0A521C5U5</accession>
<keyword evidence="5" id="KW-1133">Transmembrane helix</keyword>
<evidence type="ECO:0000256" key="6">
    <source>
        <dbReference type="ARBA" id="ARBA00023136"/>
    </source>
</evidence>
<feature type="region of interest" description="Disordered" evidence="8">
    <location>
        <begin position="1"/>
        <end position="26"/>
    </location>
</feature>
<dbReference type="RefSeq" id="WP_142602627.1">
    <property type="nucleotide sequence ID" value="NZ_FXSZ01000003.1"/>
</dbReference>
<evidence type="ECO:0000256" key="2">
    <source>
        <dbReference type="ARBA" id="ARBA00005811"/>
    </source>
</evidence>
<keyword evidence="10" id="KW-1185">Reference proteome</keyword>
<dbReference type="OrthoDB" id="952702at2"/>
<proteinExistence type="inferred from homology"/>
<dbReference type="PANTHER" id="PTHR30558:SF3">
    <property type="entry name" value="BIOPOLYMER TRANSPORT PROTEIN EXBD-RELATED"/>
    <property type="match status" value="1"/>
</dbReference>
<protein>
    <submittedName>
        <fullName evidence="9">Biopolymer transport protein ExbD/TolR</fullName>
    </submittedName>
</protein>
<evidence type="ECO:0000313" key="9">
    <source>
        <dbReference type="EMBL" id="SMO54887.1"/>
    </source>
</evidence>
<keyword evidence="4 7" id="KW-0812">Transmembrane</keyword>